<protein>
    <submittedName>
        <fullName evidence="1">Uncharacterized protein</fullName>
    </submittedName>
</protein>
<accession>A0A948TCD8</accession>
<dbReference type="AlphaFoldDB" id="A0A948TCD8"/>
<evidence type="ECO:0000313" key="1">
    <source>
        <dbReference type="EMBL" id="MBU3838329.1"/>
    </source>
</evidence>
<reference evidence="1" key="1">
    <citation type="journal article" date="2021" name="PeerJ">
        <title>Extensive microbial diversity within the chicken gut microbiome revealed by metagenomics and culture.</title>
        <authorList>
            <person name="Gilroy R."/>
            <person name="Ravi A."/>
            <person name="Getino M."/>
            <person name="Pursley I."/>
            <person name="Horton D.L."/>
            <person name="Alikhan N.F."/>
            <person name="Baker D."/>
            <person name="Gharbi K."/>
            <person name="Hall N."/>
            <person name="Watson M."/>
            <person name="Adriaenssens E.M."/>
            <person name="Foster-Nyarko E."/>
            <person name="Jarju S."/>
            <person name="Secka A."/>
            <person name="Antonio M."/>
            <person name="Oren A."/>
            <person name="Chaudhuri R.R."/>
            <person name="La Ragione R."/>
            <person name="Hildebrand F."/>
            <person name="Pallen M.J."/>
        </authorList>
    </citation>
    <scope>NUCLEOTIDE SEQUENCE</scope>
    <source>
        <strain evidence="1">G4-2901</strain>
    </source>
</reference>
<dbReference type="Proteomes" id="UP000783796">
    <property type="component" value="Unassembled WGS sequence"/>
</dbReference>
<organism evidence="1 2">
    <name type="scientific">Candidatus Phocaeicola faecigallinarum</name>
    <dbReference type="NCBI Taxonomy" id="2838732"/>
    <lineage>
        <taxon>Bacteria</taxon>
        <taxon>Pseudomonadati</taxon>
        <taxon>Bacteroidota</taxon>
        <taxon>Bacteroidia</taxon>
        <taxon>Bacteroidales</taxon>
        <taxon>Bacteroidaceae</taxon>
        <taxon>Phocaeicola</taxon>
    </lineage>
</organism>
<gene>
    <name evidence="1" type="ORF">H9777_08470</name>
</gene>
<proteinExistence type="predicted"/>
<name>A0A948TCD8_9BACT</name>
<dbReference type="EMBL" id="JAHLFW010000072">
    <property type="protein sequence ID" value="MBU3838329.1"/>
    <property type="molecule type" value="Genomic_DNA"/>
</dbReference>
<comment type="caution">
    <text evidence="1">The sequence shown here is derived from an EMBL/GenBank/DDBJ whole genome shotgun (WGS) entry which is preliminary data.</text>
</comment>
<reference evidence="1" key="2">
    <citation type="submission" date="2021-04" db="EMBL/GenBank/DDBJ databases">
        <authorList>
            <person name="Gilroy R."/>
        </authorList>
    </citation>
    <scope>NUCLEOTIDE SEQUENCE</scope>
    <source>
        <strain evidence="1">G4-2901</strain>
    </source>
</reference>
<sequence length="193" mass="22177">MNERELLEQAYYLVISFPFHEEMCKYTDSLFGELCEDKYPLVSKGMWTGIIELRSHNLLNWPEEYGNILFQAKVSDSGTYFLLGKDNKALCRISGYVPNRLIPDADGCGDYIRLRIKSNGTIENWPDVPDFSEFIDGAMVVDRIDGDIKEEPVFNVCMDLTYDELMDKLFRLPKHLQMEIGKALIENASGNNL</sequence>
<evidence type="ECO:0000313" key="2">
    <source>
        <dbReference type="Proteomes" id="UP000783796"/>
    </source>
</evidence>